<dbReference type="PANTHER" id="PTHR31033">
    <property type="entry name" value="PROTEIN, PUTATIVE-RELATED"/>
    <property type="match status" value="1"/>
</dbReference>
<evidence type="ECO:0000313" key="4">
    <source>
        <dbReference type="EMBL" id="CAD1830992.1"/>
    </source>
</evidence>
<gene>
    <name evidence="4" type="ORF">CB5_LOCUS14203</name>
</gene>
<dbReference type="CDD" id="cd15845">
    <property type="entry name" value="SNARE_syntaxin16"/>
    <property type="match status" value="1"/>
</dbReference>
<protein>
    <recommendedName>
        <fullName evidence="3">t-SNARE coiled-coil homology domain-containing protein</fullName>
    </recommendedName>
</protein>
<keyword evidence="1" id="KW-0653">Protein transport</keyword>
<dbReference type="PROSITE" id="PS50192">
    <property type="entry name" value="T_SNARE"/>
    <property type="match status" value="1"/>
</dbReference>
<dbReference type="GO" id="GO:0009507">
    <property type="term" value="C:chloroplast"/>
    <property type="evidence" value="ECO:0007669"/>
    <property type="project" value="TreeGrafter"/>
</dbReference>
<accession>A0A6V7PJE0</accession>
<evidence type="ECO:0000259" key="3">
    <source>
        <dbReference type="PROSITE" id="PS50192"/>
    </source>
</evidence>
<evidence type="ECO:0000256" key="1">
    <source>
        <dbReference type="ARBA" id="ARBA00022927"/>
    </source>
</evidence>
<keyword evidence="1" id="KW-0813">Transport</keyword>
<dbReference type="Pfam" id="PF05739">
    <property type="entry name" value="SNARE"/>
    <property type="match status" value="1"/>
</dbReference>
<sequence>MKDLSVLVIDQGTIIDRIDFNIQNVAASVEEGYKQLQRAERTQKKGGMVTCATGLEFNSTIGRATKETGVERGGERERNVLVSSTRSFSSSPRSKNRFFAYFSRFQRMEFFFGSFLGESSGLRNRLLIRIFRSARSFETSMKLLTFPSPRLFLSLLVERRAQSLKMHVPQFNPLAAKAATISLSAFGGPFGFNFFSDKWKKLNKKSSKQDQRSQKGGGDSSHEALSNEWLETGQCPIAKSYRAVSGVLPLVAKALQPPPGMKLKCPPAVVAARAALARTAFIKNLRPQPLPAKVLAIGLLGMAANIPLGVWREHTEKFSPQWFAAVHAAVPFIAMLRKLSGRGRAAEAEGQSCRKNLHLCSRSFYITKGGGHCGDGEVKVWDPLTMKVANSGYSASASAAAPTAAAANVCF</sequence>
<name>A0A6V7PJE0_ANACO</name>
<dbReference type="PANTHER" id="PTHR31033:SF18">
    <property type="entry name" value="OS06G0115800 PROTEIN"/>
    <property type="match status" value="1"/>
</dbReference>
<proteinExistence type="predicted"/>
<dbReference type="GO" id="GO:0015031">
    <property type="term" value="P:protein transport"/>
    <property type="evidence" value="ECO:0007669"/>
    <property type="project" value="UniProtKB-KW"/>
</dbReference>
<dbReference type="Gene3D" id="1.20.5.110">
    <property type="match status" value="1"/>
</dbReference>
<organism evidence="4">
    <name type="scientific">Ananas comosus var. bracteatus</name>
    <name type="common">red pineapple</name>
    <dbReference type="NCBI Taxonomy" id="296719"/>
    <lineage>
        <taxon>Eukaryota</taxon>
        <taxon>Viridiplantae</taxon>
        <taxon>Streptophyta</taxon>
        <taxon>Embryophyta</taxon>
        <taxon>Tracheophyta</taxon>
        <taxon>Spermatophyta</taxon>
        <taxon>Magnoliopsida</taxon>
        <taxon>Liliopsida</taxon>
        <taxon>Poales</taxon>
        <taxon>Bromeliaceae</taxon>
        <taxon>Bromelioideae</taxon>
        <taxon>Ananas</taxon>
    </lineage>
</organism>
<dbReference type="InterPro" id="IPR000727">
    <property type="entry name" value="T_SNARE_dom"/>
</dbReference>
<dbReference type="SUPFAM" id="SSF58038">
    <property type="entry name" value="SNARE fusion complex"/>
    <property type="match status" value="1"/>
</dbReference>
<dbReference type="AlphaFoldDB" id="A0A6V7PJE0"/>
<dbReference type="EMBL" id="LR862148">
    <property type="protein sequence ID" value="CAD1830992.1"/>
    <property type="molecule type" value="Genomic_DNA"/>
</dbReference>
<evidence type="ECO:0000256" key="2">
    <source>
        <dbReference type="SAM" id="MobiDB-lite"/>
    </source>
</evidence>
<feature type="region of interest" description="Disordered" evidence="2">
    <location>
        <begin position="205"/>
        <end position="224"/>
    </location>
</feature>
<feature type="domain" description="T-SNARE coiled-coil homology" evidence="3">
    <location>
        <begin position="1"/>
        <end position="39"/>
    </location>
</feature>
<reference evidence="4" key="1">
    <citation type="submission" date="2020-07" db="EMBL/GenBank/DDBJ databases">
        <authorList>
            <person name="Lin J."/>
        </authorList>
    </citation>
    <scope>NUCLEOTIDE SEQUENCE</scope>
</reference>